<dbReference type="Proteomes" id="UP000267029">
    <property type="component" value="Unassembled WGS sequence"/>
</dbReference>
<protein>
    <submittedName>
        <fullName evidence="1 3">Uncharacterized protein</fullName>
    </submittedName>
</protein>
<reference evidence="3" key="1">
    <citation type="submission" date="2017-02" db="UniProtKB">
        <authorList>
            <consortium name="WormBaseParasite"/>
        </authorList>
    </citation>
    <scope>IDENTIFICATION</scope>
</reference>
<dbReference type="AlphaFoldDB" id="A0A0R3UAK8"/>
<organism evidence="3">
    <name type="scientific">Mesocestoides corti</name>
    <name type="common">Flatworm</name>
    <dbReference type="NCBI Taxonomy" id="53468"/>
    <lineage>
        <taxon>Eukaryota</taxon>
        <taxon>Metazoa</taxon>
        <taxon>Spiralia</taxon>
        <taxon>Lophotrochozoa</taxon>
        <taxon>Platyhelminthes</taxon>
        <taxon>Cestoda</taxon>
        <taxon>Eucestoda</taxon>
        <taxon>Cyclophyllidea</taxon>
        <taxon>Mesocestoididae</taxon>
        <taxon>Mesocestoides</taxon>
    </lineage>
</organism>
<dbReference type="EMBL" id="UXSR01001135">
    <property type="protein sequence ID" value="VDD77954.1"/>
    <property type="molecule type" value="Genomic_DNA"/>
</dbReference>
<proteinExistence type="predicted"/>
<evidence type="ECO:0000313" key="3">
    <source>
        <dbReference type="WBParaSite" id="MCOS_0000395601-mRNA-1"/>
    </source>
</evidence>
<keyword evidence="2" id="KW-1185">Reference proteome</keyword>
<sequence length="83" mass="8861">MTFLDSAGADASTTPSPPVCTSYMTGGNVLAYNPPRKHTIEGGRSWWEFCGGRLRGGSDLCRDDEDALIDLSVTTSQCAMANE</sequence>
<gene>
    <name evidence="1" type="ORF">MCOS_LOCUS3957</name>
</gene>
<evidence type="ECO:0000313" key="1">
    <source>
        <dbReference type="EMBL" id="VDD77954.1"/>
    </source>
</evidence>
<name>A0A0R3UAK8_MESCO</name>
<dbReference type="WBParaSite" id="MCOS_0000395601-mRNA-1">
    <property type="protein sequence ID" value="MCOS_0000395601-mRNA-1"/>
    <property type="gene ID" value="MCOS_0000395601"/>
</dbReference>
<accession>A0A0R3UAK8</accession>
<evidence type="ECO:0000313" key="2">
    <source>
        <dbReference type="Proteomes" id="UP000267029"/>
    </source>
</evidence>
<reference evidence="1 2" key="2">
    <citation type="submission" date="2018-10" db="EMBL/GenBank/DDBJ databases">
        <authorList>
            <consortium name="Pathogen Informatics"/>
        </authorList>
    </citation>
    <scope>NUCLEOTIDE SEQUENCE [LARGE SCALE GENOMIC DNA]</scope>
</reference>